<evidence type="ECO:0000313" key="7">
    <source>
        <dbReference type="Proteomes" id="UP001500751"/>
    </source>
</evidence>
<feature type="transmembrane region" description="Helical" evidence="4">
    <location>
        <begin position="475"/>
        <end position="492"/>
    </location>
</feature>
<dbReference type="InterPro" id="IPR011712">
    <property type="entry name" value="Sig_transdc_His_kin_sub3_dim/P"/>
</dbReference>
<dbReference type="PANTHER" id="PTHR24421">
    <property type="entry name" value="NITRATE/NITRITE SENSOR PROTEIN NARX-RELATED"/>
    <property type="match status" value="1"/>
</dbReference>
<keyword evidence="7" id="KW-1185">Reference proteome</keyword>
<evidence type="ECO:0000256" key="3">
    <source>
        <dbReference type="ARBA" id="ARBA00023012"/>
    </source>
</evidence>
<dbReference type="PANTHER" id="PTHR24421:SF63">
    <property type="entry name" value="SENSOR HISTIDINE KINASE DESK"/>
    <property type="match status" value="1"/>
</dbReference>
<keyword evidence="4" id="KW-0472">Membrane</keyword>
<evidence type="ECO:0000259" key="5">
    <source>
        <dbReference type="Pfam" id="PF07730"/>
    </source>
</evidence>
<feature type="transmembrane region" description="Helical" evidence="4">
    <location>
        <begin position="362"/>
        <end position="394"/>
    </location>
</feature>
<proteinExistence type="predicted"/>
<feature type="transmembrane region" description="Helical" evidence="4">
    <location>
        <begin position="20"/>
        <end position="38"/>
    </location>
</feature>
<protein>
    <submittedName>
        <fullName evidence="6">Histidine kinase</fullName>
    </submittedName>
</protein>
<sequence length="730" mass="74463">MRGGFGTTGNEAEPRLARGLVFAVAAALVSVHFFKALGRLPSDPAAGATILVACLAVLGLELRPASLVRIATQLGCAFVAVGLAGASVGLLAVPVGAVLLQGWWPLVPPVLGAAAWIQAVRTDSVRDTADTVTMILLGGMMVYAVTTLGALAARVHGTRLTLAAAAVTAERLRIAEGLDADLATGLGRIREQAAEGEPAVLDDLLAGARATLAATRATAADLRSLSLAPEAASARALLRSAGIEATVVTGHTEPLGPAGTVLATVLREVVTAVVRVGDARRCRIVTGEDGGQVTLRVLSDGVPAAALGADVLDGLAARVRGSGGRLGTGLEADGWFAVEASVPATPVALDPVEAPELRRATFWYYLLLVAFCLRTLLYVPAVLIAPALAVLAVLCGLQVVYSVRDTSRGSRPAMVLFAVLTYLPTHWFGQNWIASLGLLAGSLAIALPWRLAIPAVAAALGVGGVLAAWDGASAVSAVLNALVTCLIVYGFLRLARLVRELQLASEGLARAAVVSERLRAARDLHDLLGHGLTAILLKAELARRLAVADPERCLAEIRDVERLAAQGESELRALTGGVRGLSFADELSSAAAVLAAAEVTVEVEGDEVAVPAEVGAVFGAVLREAVTNVLRHSTARYVRIAVLEVGVVEVGGGIGDGAVVRLEVESDGVADSTGGQSGALDASGVSGLSGASGSGIGGLMMRLAEHGGTLTAGPDDGWWLVRAELPLSAV</sequence>
<evidence type="ECO:0000313" key="6">
    <source>
        <dbReference type="EMBL" id="GAA2049683.1"/>
    </source>
</evidence>
<feature type="transmembrane region" description="Helical" evidence="4">
    <location>
        <begin position="414"/>
        <end position="439"/>
    </location>
</feature>
<dbReference type="Gene3D" id="1.20.5.1930">
    <property type="match status" value="1"/>
</dbReference>
<keyword evidence="1" id="KW-0808">Transferase</keyword>
<feature type="transmembrane region" description="Helical" evidence="4">
    <location>
        <begin position="74"/>
        <end position="100"/>
    </location>
</feature>
<keyword evidence="2 6" id="KW-0418">Kinase</keyword>
<dbReference type="Gene3D" id="3.30.565.10">
    <property type="entry name" value="Histidine kinase-like ATPase, C-terminal domain"/>
    <property type="match status" value="2"/>
</dbReference>
<dbReference type="Pfam" id="PF07730">
    <property type="entry name" value="HisKA_3"/>
    <property type="match status" value="1"/>
</dbReference>
<keyword evidence="4" id="KW-0812">Transmembrane</keyword>
<dbReference type="Proteomes" id="UP001500751">
    <property type="component" value="Unassembled WGS sequence"/>
</dbReference>
<evidence type="ECO:0000256" key="4">
    <source>
        <dbReference type="SAM" id="Phobius"/>
    </source>
</evidence>
<dbReference type="InterPro" id="IPR036890">
    <property type="entry name" value="HATPase_C_sf"/>
</dbReference>
<dbReference type="GO" id="GO:0016301">
    <property type="term" value="F:kinase activity"/>
    <property type="evidence" value="ECO:0007669"/>
    <property type="project" value="UniProtKB-KW"/>
</dbReference>
<feature type="transmembrane region" description="Helical" evidence="4">
    <location>
        <begin position="44"/>
        <end position="62"/>
    </location>
</feature>
<dbReference type="RefSeq" id="WP_344669481.1">
    <property type="nucleotide sequence ID" value="NZ_BAAAQN010000047.1"/>
</dbReference>
<dbReference type="EMBL" id="BAAAQN010000047">
    <property type="protein sequence ID" value="GAA2049683.1"/>
    <property type="molecule type" value="Genomic_DNA"/>
</dbReference>
<accession>A0ABN2V3U6</accession>
<name>A0ABN2V3U6_9ACTN</name>
<organism evidence="6 7">
    <name type="scientific">Catenulispora yoronensis</name>
    <dbReference type="NCBI Taxonomy" id="450799"/>
    <lineage>
        <taxon>Bacteria</taxon>
        <taxon>Bacillati</taxon>
        <taxon>Actinomycetota</taxon>
        <taxon>Actinomycetes</taxon>
        <taxon>Catenulisporales</taxon>
        <taxon>Catenulisporaceae</taxon>
        <taxon>Catenulispora</taxon>
    </lineage>
</organism>
<feature type="domain" description="Signal transduction histidine kinase subgroup 3 dimerisation and phosphoacceptor" evidence="5">
    <location>
        <begin position="516"/>
        <end position="579"/>
    </location>
</feature>
<keyword evidence="3" id="KW-0902">Two-component regulatory system</keyword>
<keyword evidence="4" id="KW-1133">Transmembrane helix</keyword>
<evidence type="ECO:0000256" key="1">
    <source>
        <dbReference type="ARBA" id="ARBA00022679"/>
    </source>
</evidence>
<reference evidence="6 7" key="1">
    <citation type="journal article" date="2019" name="Int. J. Syst. Evol. Microbiol.">
        <title>The Global Catalogue of Microorganisms (GCM) 10K type strain sequencing project: providing services to taxonomists for standard genome sequencing and annotation.</title>
        <authorList>
            <consortium name="The Broad Institute Genomics Platform"/>
            <consortium name="The Broad Institute Genome Sequencing Center for Infectious Disease"/>
            <person name="Wu L."/>
            <person name="Ma J."/>
        </authorList>
    </citation>
    <scope>NUCLEOTIDE SEQUENCE [LARGE SCALE GENOMIC DNA]</scope>
    <source>
        <strain evidence="6 7">JCM 16014</strain>
    </source>
</reference>
<feature type="transmembrane region" description="Helical" evidence="4">
    <location>
        <begin position="451"/>
        <end position="469"/>
    </location>
</feature>
<comment type="caution">
    <text evidence="6">The sequence shown here is derived from an EMBL/GenBank/DDBJ whole genome shotgun (WGS) entry which is preliminary data.</text>
</comment>
<feature type="transmembrane region" description="Helical" evidence="4">
    <location>
        <begin position="132"/>
        <end position="153"/>
    </location>
</feature>
<evidence type="ECO:0000256" key="2">
    <source>
        <dbReference type="ARBA" id="ARBA00022777"/>
    </source>
</evidence>
<gene>
    <name evidence="6" type="ORF">GCM10009839_64690</name>
</gene>
<dbReference type="InterPro" id="IPR050482">
    <property type="entry name" value="Sensor_HK_TwoCompSys"/>
</dbReference>